<feature type="transmembrane region" description="Helical" evidence="5">
    <location>
        <begin position="118"/>
        <end position="140"/>
    </location>
</feature>
<dbReference type="GO" id="GO:0016020">
    <property type="term" value="C:membrane"/>
    <property type="evidence" value="ECO:0007669"/>
    <property type="project" value="UniProtKB-SubCell"/>
</dbReference>
<dbReference type="PANTHER" id="PTHR11785">
    <property type="entry name" value="AMINO ACID TRANSPORTER"/>
    <property type="match status" value="1"/>
</dbReference>
<organism evidence="6">
    <name type="scientific">Timema bartmani</name>
    <dbReference type="NCBI Taxonomy" id="61472"/>
    <lineage>
        <taxon>Eukaryota</taxon>
        <taxon>Metazoa</taxon>
        <taxon>Ecdysozoa</taxon>
        <taxon>Arthropoda</taxon>
        <taxon>Hexapoda</taxon>
        <taxon>Insecta</taxon>
        <taxon>Pterygota</taxon>
        <taxon>Neoptera</taxon>
        <taxon>Polyneoptera</taxon>
        <taxon>Phasmatodea</taxon>
        <taxon>Timematodea</taxon>
        <taxon>Timematoidea</taxon>
        <taxon>Timematidae</taxon>
        <taxon>Timema</taxon>
    </lineage>
</organism>
<comment type="subcellular location">
    <subcellularLocation>
        <location evidence="1">Membrane</location>
        <topology evidence="1">Multi-pass membrane protein</topology>
    </subcellularLocation>
</comment>
<dbReference type="PANTHER" id="PTHR11785:SF514">
    <property type="entry name" value="B(0,+)-TYPE AMINO ACID TRANSPORTER 1-LIKE PROTEIN"/>
    <property type="match status" value="1"/>
</dbReference>
<evidence type="ECO:0000256" key="3">
    <source>
        <dbReference type="ARBA" id="ARBA00022989"/>
    </source>
</evidence>
<keyword evidence="2 5" id="KW-0812">Transmembrane</keyword>
<protein>
    <submittedName>
        <fullName evidence="6">Uncharacterized protein</fullName>
    </submittedName>
</protein>
<dbReference type="InterPro" id="IPR002293">
    <property type="entry name" value="AA/rel_permease1"/>
</dbReference>
<evidence type="ECO:0000256" key="2">
    <source>
        <dbReference type="ARBA" id="ARBA00022692"/>
    </source>
</evidence>
<feature type="transmembrane region" description="Helical" evidence="5">
    <location>
        <begin position="72"/>
        <end position="98"/>
    </location>
</feature>
<evidence type="ECO:0000313" key="6">
    <source>
        <dbReference type="EMBL" id="CAD7447885.1"/>
    </source>
</evidence>
<feature type="transmembrane region" description="Helical" evidence="5">
    <location>
        <begin position="178"/>
        <end position="199"/>
    </location>
</feature>
<dbReference type="InterPro" id="IPR050598">
    <property type="entry name" value="AminoAcid_Transporter"/>
</dbReference>
<evidence type="ECO:0000256" key="1">
    <source>
        <dbReference type="ARBA" id="ARBA00004141"/>
    </source>
</evidence>
<proteinExistence type="predicted"/>
<keyword evidence="3 5" id="KW-1133">Transmembrane helix</keyword>
<feature type="transmembrane region" description="Helical" evidence="5">
    <location>
        <begin position="21"/>
        <end position="43"/>
    </location>
</feature>
<dbReference type="Pfam" id="PF13520">
    <property type="entry name" value="AA_permease_2"/>
    <property type="match status" value="1"/>
</dbReference>
<evidence type="ECO:0000256" key="5">
    <source>
        <dbReference type="SAM" id="Phobius"/>
    </source>
</evidence>
<keyword evidence="4 5" id="KW-0472">Membrane</keyword>
<dbReference type="GO" id="GO:0015179">
    <property type="term" value="F:L-amino acid transmembrane transporter activity"/>
    <property type="evidence" value="ECO:0007669"/>
    <property type="project" value="TreeGrafter"/>
</dbReference>
<feature type="transmembrane region" description="Helical" evidence="5">
    <location>
        <begin position="146"/>
        <end position="166"/>
    </location>
</feature>
<dbReference type="Gene3D" id="1.20.1740.10">
    <property type="entry name" value="Amino acid/polyamine transporter I"/>
    <property type="match status" value="1"/>
</dbReference>
<reference evidence="6" key="1">
    <citation type="submission" date="2020-11" db="EMBL/GenBank/DDBJ databases">
        <authorList>
            <person name="Tran Van P."/>
        </authorList>
    </citation>
    <scope>NUCLEOTIDE SEQUENCE</scope>
</reference>
<evidence type="ECO:0000256" key="4">
    <source>
        <dbReference type="ARBA" id="ARBA00023136"/>
    </source>
</evidence>
<dbReference type="AlphaFoldDB" id="A0A7R9F8A5"/>
<gene>
    <name evidence="6" type="ORF">TBIB3V08_LOCUS10187</name>
</gene>
<name>A0A7R9F8A5_9NEOP</name>
<sequence length="250" mass="27718">MDLLQVAMITLKMFFVLNRNIPLSILIAVPVVTGLYFMMNVAYMTVLTIPEMIAAPAVAVLFGDKVLGPMSFVIPLGVALSTFGCALSVQFGVTRLLYVAGREGHMLEMFSFIHMRRLTPAPAVAMQGVLTLLFIVAGNITALIDFASFLVWFFYGLAMVALIVMRRTKKNIHRPYQVPLWIPILIILVAIFLSVVPIVTDPNPGKCIDGYSKGSGYCRIEILLQHPVMPFIKQRLAVDSDLDDIIEELK</sequence>
<dbReference type="EMBL" id="OD569363">
    <property type="protein sequence ID" value="CAD7447885.1"/>
    <property type="molecule type" value="Genomic_DNA"/>
</dbReference>
<accession>A0A7R9F8A5</accession>